<dbReference type="AlphaFoldDB" id="A0AA88XIE3"/>
<dbReference type="InterPro" id="IPR011992">
    <property type="entry name" value="EF-hand-dom_pair"/>
</dbReference>
<dbReference type="PROSITE" id="PS50222">
    <property type="entry name" value="EF_HAND_2"/>
    <property type="match status" value="1"/>
</dbReference>
<evidence type="ECO:0000256" key="1">
    <source>
        <dbReference type="ARBA" id="ARBA00022837"/>
    </source>
</evidence>
<keyword evidence="1" id="KW-0106">Calcium</keyword>
<dbReference type="InterPro" id="IPR002048">
    <property type="entry name" value="EF_hand_dom"/>
</dbReference>
<evidence type="ECO:0000313" key="3">
    <source>
        <dbReference type="EMBL" id="KAK3085763.1"/>
    </source>
</evidence>
<accession>A0AA88XIE3</accession>
<dbReference type="GO" id="GO:0005509">
    <property type="term" value="F:calcium ion binding"/>
    <property type="evidence" value="ECO:0007669"/>
    <property type="project" value="InterPro"/>
</dbReference>
<evidence type="ECO:0000313" key="4">
    <source>
        <dbReference type="Proteomes" id="UP001186944"/>
    </source>
</evidence>
<sequence>MFSARNVSTSRLSLIGLIGDFYSRDVVLVLIVISCDAKERWWRRAKKTVELKIEDQRITGGISISWRKKRDIEKQGKFNIDLMLDPCELMSYDNNMDGLVTHEDIKKIFNNAELAEVLFKEADQNDDGQISASEFVVITRSINGCQEEV</sequence>
<evidence type="ECO:0000259" key="2">
    <source>
        <dbReference type="PROSITE" id="PS50222"/>
    </source>
</evidence>
<reference evidence="3" key="1">
    <citation type="submission" date="2019-08" db="EMBL/GenBank/DDBJ databases">
        <title>The improved chromosome-level genome for the pearl oyster Pinctada fucata martensii using PacBio sequencing and Hi-C.</title>
        <authorList>
            <person name="Zheng Z."/>
        </authorList>
    </citation>
    <scope>NUCLEOTIDE SEQUENCE</scope>
    <source>
        <strain evidence="3">ZZ-2019</strain>
        <tissue evidence="3">Adductor muscle</tissue>
    </source>
</reference>
<protein>
    <recommendedName>
        <fullName evidence="2">EF-hand domain-containing protein</fullName>
    </recommendedName>
</protein>
<gene>
    <name evidence="3" type="ORF">FSP39_008320</name>
</gene>
<dbReference type="Gene3D" id="1.10.238.10">
    <property type="entry name" value="EF-hand"/>
    <property type="match status" value="1"/>
</dbReference>
<proteinExistence type="predicted"/>
<dbReference type="EMBL" id="VSWD01000012">
    <property type="protein sequence ID" value="KAK3085763.1"/>
    <property type="molecule type" value="Genomic_DNA"/>
</dbReference>
<dbReference type="SUPFAM" id="SSF47473">
    <property type="entry name" value="EF-hand"/>
    <property type="match status" value="1"/>
</dbReference>
<dbReference type="PROSITE" id="PS00018">
    <property type="entry name" value="EF_HAND_1"/>
    <property type="match status" value="1"/>
</dbReference>
<feature type="domain" description="EF-hand" evidence="2">
    <location>
        <begin position="110"/>
        <end position="145"/>
    </location>
</feature>
<dbReference type="Pfam" id="PF13202">
    <property type="entry name" value="EF-hand_5"/>
    <property type="match status" value="1"/>
</dbReference>
<dbReference type="InterPro" id="IPR018247">
    <property type="entry name" value="EF_Hand_1_Ca_BS"/>
</dbReference>
<dbReference type="Proteomes" id="UP001186944">
    <property type="component" value="Unassembled WGS sequence"/>
</dbReference>
<name>A0AA88XIE3_PINIB</name>
<comment type="caution">
    <text evidence="3">The sequence shown here is derived from an EMBL/GenBank/DDBJ whole genome shotgun (WGS) entry which is preliminary data.</text>
</comment>
<keyword evidence="4" id="KW-1185">Reference proteome</keyword>
<organism evidence="3 4">
    <name type="scientific">Pinctada imbricata</name>
    <name type="common">Atlantic pearl-oyster</name>
    <name type="synonym">Pinctada martensii</name>
    <dbReference type="NCBI Taxonomy" id="66713"/>
    <lineage>
        <taxon>Eukaryota</taxon>
        <taxon>Metazoa</taxon>
        <taxon>Spiralia</taxon>
        <taxon>Lophotrochozoa</taxon>
        <taxon>Mollusca</taxon>
        <taxon>Bivalvia</taxon>
        <taxon>Autobranchia</taxon>
        <taxon>Pteriomorphia</taxon>
        <taxon>Pterioida</taxon>
        <taxon>Pterioidea</taxon>
        <taxon>Pteriidae</taxon>
        <taxon>Pinctada</taxon>
    </lineage>
</organism>